<gene>
    <name evidence="1" type="ORF">PS938_02670</name>
</gene>
<protein>
    <submittedName>
        <fullName evidence="1">Uncharacterized protein</fullName>
    </submittedName>
</protein>
<name>A0A5E7TWX5_PSEFL</name>
<sequence>MGIDYATRYLVLKFYASVLTIYRLPENYLLAIYFLS</sequence>
<organism evidence="1 2">
    <name type="scientific">Pseudomonas fluorescens</name>
    <dbReference type="NCBI Taxonomy" id="294"/>
    <lineage>
        <taxon>Bacteria</taxon>
        <taxon>Pseudomonadati</taxon>
        <taxon>Pseudomonadota</taxon>
        <taxon>Gammaproteobacteria</taxon>
        <taxon>Pseudomonadales</taxon>
        <taxon>Pseudomonadaceae</taxon>
        <taxon>Pseudomonas</taxon>
    </lineage>
</organism>
<reference evidence="1 2" key="1">
    <citation type="submission" date="2019-09" db="EMBL/GenBank/DDBJ databases">
        <authorList>
            <person name="Chandra G."/>
            <person name="Truman W A."/>
        </authorList>
    </citation>
    <scope>NUCLEOTIDE SEQUENCE [LARGE SCALE GENOMIC DNA]</scope>
    <source>
        <strain evidence="1">PS938</strain>
    </source>
</reference>
<accession>A0A5E7TWX5</accession>
<evidence type="ECO:0000313" key="1">
    <source>
        <dbReference type="EMBL" id="VVQ02930.1"/>
    </source>
</evidence>
<evidence type="ECO:0000313" key="2">
    <source>
        <dbReference type="Proteomes" id="UP000327191"/>
    </source>
</evidence>
<dbReference type="Proteomes" id="UP000327191">
    <property type="component" value="Unassembled WGS sequence"/>
</dbReference>
<dbReference type="EMBL" id="CABVJE010000010">
    <property type="protein sequence ID" value="VVQ02930.1"/>
    <property type="molecule type" value="Genomic_DNA"/>
</dbReference>
<dbReference type="AlphaFoldDB" id="A0A5E7TWX5"/>
<proteinExistence type="predicted"/>